<evidence type="ECO:0000313" key="3">
    <source>
        <dbReference type="Proteomes" id="UP001305779"/>
    </source>
</evidence>
<gene>
    <name evidence="2" type="ORF">PRZ48_008355</name>
</gene>
<dbReference type="Proteomes" id="UP001305779">
    <property type="component" value="Unassembled WGS sequence"/>
</dbReference>
<dbReference type="InterPro" id="IPR052895">
    <property type="entry name" value="HetReg/Transcr_Mod"/>
</dbReference>
<dbReference type="InterPro" id="IPR010730">
    <property type="entry name" value="HET"/>
</dbReference>
<dbReference type="EMBL" id="JAXOVC010000006">
    <property type="protein sequence ID" value="KAK4500169.1"/>
    <property type="molecule type" value="Genomic_DNA"/>
</dbReference>
<evidence type="ECO:0000313" key="2">
    <source>
        <dbReference type="EMBL" id="KAK4500169.1"/>
    </source>
</evidence>
<evidence type="ECO:0000259" key="1">
    <source>
        <dbReference type="Pfam" id="PF06985"/>
    </source>
</evidence>
<dbReference type="PANTHER" id="PTHR24148:SF64">
    <property type="entry name" value="HETEROKARYON INCOMPATIBILITY DOMAIN-CONTAINING PROTEIN"/>
    <property type="match status" value="1"/>
</dbReference>
<dbReference type="Pfam" id="PF06985">
    <property type="entry name" value="HET"/>
    <property type="match status" value="1"/>
</dbReference>
<dbReference type="PANTHER" id="PTHR24148">
    <property type="entry name" value="ANKYRIN REPEAT DOMAIN-CONTAINING PROTEIN 39 HOMOLOG-RELATED"/>
    <property type="match status" value="1"/>
</dbReference>
<proteinExistence type="predicted"/>
<comment type="caution">
    <text evidence="2">The sequence shown here is derived from an EMBL/GenBank/DDBJ whole genome shotgun (WGS) entry which is preliminary data.</text>
</comment>
<keyword evidence="3" id="KW-1185">Reference proteome</keyword>
<organism evidence="2 3">
    <name type="scientific">Zasmidium cellare</name>
    <name type="common">Wine cellar mold</name>
    <name type="synonym">Racodium cellare</name>
    <dbReference type="NCBI Taxonomy" id="395010"/>
    <lineage>
        <taxon>Eukaryota</taxon>
        <taxon>Fungi</taxon>
        <taxon>Dikarya</taxon>
        <taxon>Ascomycota</taxon>
        <taxon>Pezizomycotina</taxon>
        <taxon>Dothideomycetes</taxon>
        <taxon>Dothideomycetidae</taxon>
        <taxon>Mycosphaerellales</taxon>
        <taxon>Mycosphaerellaceae</taxon>
        <taxon>Zasmidium</taxon>
    </lineage>
</organism>
<name>A0ABR0EF83_ZASCE</name>
<sequence>MSINESPFSIRHNLHHALRHLNDFVRAKDLLFWVDAICINQDDLGERAKQVRLMKRLYEGADAVLSWIGLPSSEEQTHQAVRLLNTLVEIPMDLLDAHKQRANLEWWLPYLQEQPTLRDGSADDILIAWEALIELFKRRYWSRTWVHQEVTLSSVKFFCGKHCFAWPHLLAFNAFHTTYGGNRQVPARFHLIFARGSGKNVGSPMLDLMNAYANRKEVLMHNRVAMARLATAVRDLRLTSCIDPRDKVFAALPHATDVDMARKEDLISVDYTKELVDVYVGLTKHLLSNGRGLEVLGYICADTDDVNQGEHSTQERMLPSWVPDWRTPSRIRPLNSTGLLHGDYNLLYEPCPGTNIDISVSEHVLSIRGFLFDTIAFLTSTSGRQEDASSPSGLRQSWAGELRESCQSYSDETFARTLVADAKHVTNTKNNRDINVRSGRVDWDVVDQSAKYLDQERIRERVHLLDALRCLCRDRRGGSTEDGKLGLFPEVAVAGDRIAAFYGANALYAVRPCPGRPGYYRLLGEAYVDSLMDGQAMEVAEKQGLVASTIMLI</sequence>
<reference evidence="2 3" key="1">
    <citation type="journal article" date="2023" name="G3 (Bethesda)">
        <title>A chromosome-level genome assembly of Zasmidium syzygii isolated from banana leaves.</title>
        <authorList>
            <person name="van Westerhoven A.C."/>
            <person name="Mehrabi R."/>
            <person name="Talebi R."/>
            <person name="Steentjes M.B.F."/>
            <person name="Corcolon B."/>
            <person name="Chong P.A."/>
            <person name="Kema G.H.J."/>
            <person name="Seidl M.F."/>
        </authorList>
    </citation>
    <scope>NUCLEOTIDE SEQUENCE [LARGE SCALE GENOMIC DNA]</scope>
    <source>
        <strain evidence="2 3">P124</strain>
    </source>
</reference>
<accession>A0ABR0EF83</accession>
<protein>
    <recommendedName>
        <fullName evidence="1">Heterokaryon incompatibility domain-containing protein</fullName>
    </recommendedName>
</protein>
<feature type="domain" description="Heterokaryon incompatibility" evidence="1">
    <location>
        <begin position="2"/>
        <end position="149"/>
    </location>
</feature>
<dbReference type="Pfam" id="PF26639">
    <property type="entry name" value="Het-6_barrel"/>
    <property type="match status" value="1"/>
</dbReference>